<dbReference type="InterPro" id="IPR024096">
    <property type="entry name" value="NO_sig/Golgi_transp_ligand-bd"/>
</dbReference>
<dbReference type="AlphaFoldDB" id="A0A5E7UQ69"/>
<dbReference type="InterPro" id="IPR025943">
    <property type="entry name" value="Sigma_54_int_dom_ATP-bd_2"/>
</dbReference>
<keyword evidence="2" id="KW-0067">ATP-binding</keyword>
<name>A0A5E7UQ69_PSEFL</name>
<dbReference type="PROSITE" id="PS00675">
    <property type="entry name" value="SIGMA54_INTERACT_1"/>
    <property type="match status" value="1"/>
</dbReference>
<dbReference type="GO" id="GO:0043565">
    <property type="term" value="F:sequence-specific DNA binding"/>
    <property type="evidence" value="ECO:0007669"/>
    <property type="project" value="InterPro"/>
</dbReference>
<sequence length="619" mass="68308">MTSFPIDDEARSRQSRNRNGINIITDLRFPDMQDLVDRLYFNPKEGLIWLGDKRMMLMHVEAFGALRQELLESNGVEFTRGLLTRVGYLTGQRDADLAIQARGTGNELDIAAAGGQLHALSGIVEVAPVCIEFDHAKGFKYGEFTWKRSVESDVHIAANGVSTDPICWMEVGYSSGFMSRLMGRRLLARETQCQGCGHDLCRVIVKPVEDWDNTEEDLKYFQPQVTDHRRTQPVKPVTSTPVNTAPSPFGLVESQPSVSEFGRPVGSSAAYHIAMHKILRVAGTNATVLLLGESGVGKTMFAHELHGNSLRANTPFVEINCAAIPEQLIESELFGVQRGAYSGATDPRPGRFEIAHGGTIFLDEVATLSMTAQGKLLRVLQSGDLERLGSNKTIKVDVRVIAATNEDLAKAVKAGRFRSDLFYRLNVFPITIAPLRERKDDLPLLLDTVMRKLCALHGRHLTGVAPRALQVILDYHWPGNIREFENVIERAIILSDDGDMLDIRHLSGLDALGGQLERIGTVSWDSGPAIGIRMPQVDVPSVGLAQQDNASHDQLLAVAQRTLQRGPVRLSQIEEVYIEVAMQLSENNISRAATLLGLSRAQLDYRLKKMSSDESGAQR</sequence>
<dbReference type="Pfam" id="PF00158">
    <property type="entry name" value="Sigma54_activat"/>
    <property type="match status" value="1"/>
</dbReference>
<evidence type="ECO:0000256" key="5">
    <source>
        <dbReference type="SAM" id="MobiDB-lite"/>
    </source>
</evidence>
<dbReference type="Proteomes" id="UP000381378">
    <property type="component" value="Unassembled WGS sequence"/>
</dbReference>
<accession>A0A5E7UQ69</accession>
<dbReference type="Pfam" id="PF25601">
    <property type="entry name" value="AAA_lid_14"/>
    <property type="match status" value="1"/>
</dbReference>
<dbReference type="PRINTS" id="PR01590">
    <property type="entry name" value="HTHFIS"/>
</dbReference>
<evidence type="ECO:0000256" key="4">
    <source>
        <dbReference type="ARBA" id="ARBA00023163"/>
    </source>
</evidence>
<dbReference type="InterPro" id="IPR058031">
    <property type="entry name" value="AAA_lid_NorR"/>
</dbReference>
<evidence type="ECO:0000313" key="8">
    <source>
        <dbReference type="Proteomes" id="UP000381378"/>
    </source>
</evidence>
<reference evidence="7 8" key="1">
    <citation type="submission" date="2019-09" db="EMBL/GenBank/DDBJ databases">
        <authorList>
            <person name="Chandra G."/>
            <person name="Truman W A."/>
        </authorList>
    </citation>
    <scope>NUCLEOTIDE SEQUENCE [LARGE SCALE GENOMIC DNA]</scope>
    <source>
        <strain evidence="7">PS928</strain>
    </source>
</reference>
<feature type="region of interest" description="Disordered" evidence="5">
    <location>
        <begin position="229"/>
        <end position="248"/>
    </location>
</feature>
<dbReference type="InterPro" id="IPR003593">
    <property type="entry name" value="AAA+_ATPase"/>
</dbReference>
<evidence type="ECO:0000259" key="6">
    <source>
        <dbReference type="PROSITE" id="PS50045"/>
    </source>
</evidence>
<dbReference type="InterPro" id="IPR004096">
    <property type="entry name" value="V4R"/>
</dbReference>
<dbReference type="Gene3D" id="3.30.1380.20">
    <property type="entry name" value="Trafficking protein particle complex subunit 3"/>
    <property type="match status" value="1"/>
</dbReference>
<keyword evidence="3" id="KW-0805">Transcription regulation</keyword>
<dbReference type="RefSeq" id="WP_138967788.1">
    <property type="nucleotide sequence ID" value="NZ_CABVJF010000015.1"/>
</dbReference>
<dbReference type="InterPro" id="IPR025662">
    <property type="entry name" value="Sigma_54_int_dom_ATP-bd_1"/>
</dbReference>
<evidence type="ECO:0000256" key="2">
    <source>
        <dbReference type="ARBA" id="ARBA00022840"/>
    </source>
</evidence>
<keyword evidence="1" id="KW-0547">Nucleotide-binding</keyword>
<dbReference type="GO" id="GO:0005524">
    <property type="term" value="F:ATP binding"/>
    <property type="evidence" value="ECO:0007669"/>
    <property type="project" value="UniProtKB-KW"/>
</dbReference>
<dbReference type="Pfam" id="PF06505">
    <property type="entry name" value="XylR_N"/>
    <property type="match status" value="1"/>
</dbReference>
<dbReference type="SUPFAM" id="SSF111126">
    <property type="entry name" value="Ligand-binding domain in the NO signalling and Golgi transport"/>
    <property type="match status" value="1"/>
</dbReference>
<dbReference type="Gene3D" id="1.10.10.60">
    <property type="entry name" value="Homeodomain-like"/>
    <property type="match status" value="1"/>
</dbReference>
<dbReference type="SUPFAM" id="SSF52540">
    <property type="entry name" value="P-loop containing nucleoside triphosphate hydrolases"/>
    <property type="match status" value="1"/>
</dbReference>
<dbReference type="GO" id="GO:0006355">
    <property type="term" value="P:regulation of DNA-templated transcription"/>
    <property type="evidence" value="ECO:0007669"/>
    <property type="project" value="InterPro"/>
</dbReference>
<proteinExistence type="predicted"/>
<dbReference type="PROSITE" id="PS50045">
    <property type="entry name" value="SIGMA54_INTERACT_4"/>
    <property type="match status" value="1"/>
</dbReference>
<dbReference type="PROSITE" id="PS00676">
    <property type="entry name" value="SIGMA54_INTERACT_2"/>
    <property type="match status" value="1"/>
</dbReference>
<dbReference type="InterPro" id="IPR002197">
    <property type="entry name" value="HTH_Fis"/>
</dbReference>
<evidence type="ECO:0000256" key="3">
    <source>
        <dbReference type="ARBA" id="ARBA00023015"/>
    </source>
</evidence>
<evidence type="ECO:0000256" key="1">
    <source>
        <dbReference type="ARBA" id="ARBA00022741"/>
    </source>
</evidence>
<dbReference type="Pfam" id="PF02954">
    <property type="entry name" value="HTH_8"/>
    <property type="match status" value="1"/>
</dbReference>
<dbReference type="SUPFAM" id="SSF46689">
    <property type="entry name" value="Homeodomain-like"/>
    <property type="match status" value="1"/>
</dbReference>
<dbReference type="SMART" id="SM00989">
    <property type="entry name" value="V4R"/>
    <property type="match status" value="1"/>
</dbReference>
<dbReference type="SMART" id="SM00382">
    <property type="entry name" value="AAA"/>
    <property type="match status" value="1"/>
</dbReference>
<protein>
    <submittedName>
        <fullName evidence="7">Phenol regulator MopR</fullName>
    </submittedName>
</protein>
<dbReference type="EMBL" id="CABVJF010000015">
    <property type="protein sequence ID" value="VVQ12820.1"/>
    <property type="molecule type" value="Genomic_DNA"/>
</dbReference>
<organism evidence="7 8">
    <name type="scientific">Pseudomonas fluorescens</name>
    <dbReference type="NCBI Taxonomy" id="294"/>
    <lineage>
        <taxon>Bacteria</taxon>
        <taxon>Pseudomonadati</taxon>
        <taxon>Pseudomonadota</taxon>
        <taxon>Gammaproteobacteria</taxon>
        <taxon>Pseudomonadales</taxon>
        <taxon>Pseudomonadaceae</taxon>
        <taxon>Pseudomonas</taxon>
    </lineage>
</organism>
<gene>
    <name evidence="7" type="primary">mopR</name>
    <name evidence="7" type="ORF">PS928_03927</name>
</gene>
<dbReference type="PANTHER" id="PTHR32071">
    <property type="entry name" value="TRANSCRIPTIONAL REGULATORY PROTEIN"/>
    <property type="match status" value="1"/>
</dbReference>
<feature type="compositionally biased region" description="Polar residues" evidence="5">
    <location>
        <begin position="237"/>
        <end position="246"/>
    </location>
</feature>
<keyword evidence="4" id="KW-0804">Transcription</keyword>
<dbReference type="InterPro" id="IPR002078">
    <property type="entry name" value="Sigma_54_int"/>
</dbReference>
<dbReference type="InterPro" id="IPR027417">
    <property type="entry name" value="P-loop_NTPase"/>
</dbReference>
<dbReference type="FunFam" id="3.40.50.300:FF:000006">
    <property type="entry name" value="DNA-binding transcriptional regulator NtrC"/>
    <property type="match status" value="1"/>
</dbReference>
<feature type="domain" description="Sigma-54 factor interaction" evidence="6">
    <location>
        <begin position="264"/>
        <end position="493"/>
    </location>
</feature>
<dbReference type="OrthoDB" id="9804019at2"/>
<dbReference type="InterPro" id="IPR010523">
    <property type="entry name" value="XylR_N"/>
</dbReference>
<dbReference type="Pfam" id="PF02830">
    <property type="entry name" value="V4R"/>
    <property type="match status" value="1"/>
</dbReference>
<dbReference type="PANTHER" id="PTHR32071:SF57">
    <property type="entry name" value="C4-DICARBOXYLATE TRANSPORT TRANSCRIPTIONAL REGULATORY PROTEIN DCTD"/>
    <property type="match status" value="1"/>
</dbReference>
<dbReference type="InterPro" id="IPR009057">
    <property type="entry name" value="Homeodomain-like_sf"/>
</dbReference>
<dbReference type="Gene3D" id="1.10.8.60">
    <property type="match status" value="1"/>
</dbReference>
<dbReference type="CDD" id="cd00009">
    <property type="entry name" value="AAA"/>
    <property type="match status" value="1"/>
</dbReference>
<dbReference type="Gene3D" id="3.40.50.300">
    <property type="entry name" value="P-loop containing nucleotide triphosphate hydrolases"/>
    <property type="match status" value="1"/>
</dbReference>
<evidence type="ECO:0000313" key="7">
    <source>
        <dbReference type="EMBL" id="VVQ12820.1"/>
    </source>
</evidence>